<dbReference type="Proteomes" id="UP000799754">
    <property type="component" value="Unassembled WGS sequence"/>
</dbReference>
<name>A0ACB6RKY6_9PLEO</name>
<evidence type="ECO:0000313" key="1">
    <source>
        <dbReference type="EMBL" id="KAF2622060.1"/>
    </source>
</evidence>
<keyword evidence="2" id="KW-1185">Reference proteome</keyword>
<reference evidence="1" key="1">
    <citation type="journal article" date="2020" name="Stud. Mycol.">
        <title>101 Dothideomycetes genomes: a test case for predicting lifestyles and emergence of pathogens.</title>
        <authorList>
            <person name="Haridas S."/>
            <person name="Albert R."/>
            <person name="Binder M."/>
            <person name="Bloem J."/>
            <person name="Labutti K."/>
            <person name="Salamov A."/>
            <person name="Andreopoulos B."/>
            <person name="Baker S."/>
            <person name="Barry K."/>
            <person name="Bills G."/>
            <person name="Bluhm B."/>
            <person name="Cannon C."/>
            <person name="Castanera R."/>
            <person name="Culley D."/>
            <person name="Daum C."/>
            <person name="Ezra D."/>
            <person name="Gonzalez J."/>
            <person name="Henrissat B."/>
            <person name="Kuo A."/>
            <person name="Liang C."/>
            <person name="Lipzen A."/>
            <person name="Lutzoni F."/>
            <person name="Magnuson J."/>
            <person name="Mondo S."/>
            <person name="Nolan M."/>
            <person name="Ohm R."/>
            <person name="Pangilinan J."/>
            <person name="Park H.-J."/>
            <person name="Ramirez L."/>
            <person name="Alfaro M."/>
            <person name="Sun H."/>
            <person name="Tritt A."/>
            <person name="Yoshinaga Y."/>
            <person name="Zwiers L.-H."/>
            <person name="Turgeon B."/>
            <person name="Goodwin S."/>
            <person name="Spatafora J."/>
            <person name="Crous P."/>
            <person name="Grigoriev I."/>
        </authorList>
    </citation>
    <scope>NUCLEOTIDE SEQUENCE</scope>
    <source>
        <strain evidence="1">CBS 525.71</strain>
    </source>
</reference>
<proteinExistence type="predicted"/>
<dbReference type="EMBL" id="MU006748">
    <property type="protein sequence ID" value="KAF2622060.1"/>
    <property type="molecule type" value="Genomic_DNA"/>
</dbReference>
<comment type="caution">
    <text evidence="1">The sequence shown here is derived from an EMBL/GenBank/DDBJ whole genome shotgun (WGS) entry which is preliminary data.</text>
</comment>
<sequence length="255" mass="29519">MAAQKSSRRARPSKPQARPRSPSRVVKRKLSSSGLKCRDGLLNTTIPLRSGQMQIARRNYVESPLLHLPGELRDKIWRYALGEHQVDIQDLSHEEPINSIYDIRTLYPDTLCPPGYVRPTFQLPKVCRQIYVEASPYVYSLNTFAFHSMATLDRWIKSRCVGQKRLIASLDIPRTYMRMYRTGFRRSFRSKFPNISRLGVDNWTLFCDYDQIRRLPENKGKGAIDMWVEAKANIITEIQEKEGQGMSIDWHGNSA</sequence>
<evidence type="ECO:0000313" key="2">
    <source>
        <dbReference type="Proteomes" id="UP000799754"/>
    </source>
</evidence>
<gene>
    <name evidence="1" type="ORF">BU25DRAFT_415585</name>
</gene>
<accession>A0ACB6RKY6</accession>
<protein>
    <submittedName>
        <fullName evidence="1">Uncharacterized protein</fullName>
    </submittedName>
</protein>
<organism evidence="1 2">
    <name type="scientific">Macroventuria anomochaeta</name>
    <dbReference type="NCBI Taxonomy" id="301207"/>
    <lineage>
        <taxon>Eukaryota</taxon>
        <taxon>Fungi</taxon>
        <taxon>Dikarya</taxon>
        <taxon>Ascomycota</taxon>
        <taxon>Pezizomycotina</taxon>
        <taxon>Dothideomycetes</taxon>
        <taxon>Pleosporomycetidae</taxon>
        <taxon>Pleosporales</taxon>
        <taxon>Pleosporineae</taxon>
        <taxon>Didymellaceae</taxon>
        <taxon>Macroventuria</taxon>
    </lineage>
</organism>